<dbReference type="Proteomes" id="UP000809349">
    <property type="component" value="Unassembled WGS sequence"/>
</dbReference>
<dbReference type="PANTHER" id="PTHR35091">
    <property type="entry name" value="FLAGELLAR PROTEIN FLIL"/>
    <property type="match status" value="1"/>
</dbReference>
<evidence type="ECO:0000256" key="1">
    <source>
        <dbReference type="ARBA" id="ARBA00002254"/>
    </source>
</evidence>
<keyword evidence="11" id="KW-0282">Flagellum</keyword>
<evidence type="ECO:0000256" key="2">
    <source>
        <dbReference type="ARBA" id="ARBA00004162"/>
    </source>
</evidence>
<dbReference type="Pfam" id="PF03748">
    <property type="entry name" value="FliL"/>
    <property type="match status" value="1"/>
</dbReference>
<keyword evidence="8 10" id="KW-1133">Transmembrane helix</keyword>
<protein>
    <recommendedName>
        <fullName evidence="10">Flagellar protein FliL</fullName>
    </recommendedName>
</protein>
<keyword evidence="11" id="KW-0969">Cilium</keyword>
<reference evidence="11 12" key="2">
    <citation type="submission" date="2021-08" db="EMBL/GenBank/DDBJ databases">
        <title>Massilia sp. R798.</title>
        <authorList>
            <person name="Baek J.H."/>
            <person name="Jung H.S."/>
            <person name="Kim K.R."/>
            <person name="Jeon C.O."/>
        </authorList>
    </citation>
    <scope>NUCLEOTIDE SEQUENCE [LARGE SCALE GENOMIC DNA]</scope>
    <source>
        <strain evidence="11 12">R798</strain>
    </source>
</reference>
<keyword evidence="9 10" id="KW-0472">Membrane</keyword>
<proteinExistence type="inferred from homology"/>
<evidence type="ECO:0000256" key="10">
    <source>
        <dbReference type="RuleBase" id="RU364125"/>
    </source>
</evidence>
<comment type="similarity">
    <text evidence="3 10">Belongs to the FliL family.</text>
</comment>
<dbReference type="RefSeq" id="WP_223469505.1">
    <property type="nucleotide sequence ID" value="NZ_JAFBIL020000007.1"/>
</dbReference>
<evidence type="ECO:0000256" key="8">
    <source>
        <dbReference type="ARBA" id="ARBA00022989"/>
    </source>
</evidence>
<dbReference type="NCBIfam" id="NF005435">
    <property type="entry name" value="PRK07021.1"/>
    <property type="match status" value="1"/>
</dbReference>
<gene>
    <name evidence="11" type="primary">fliL</name>
    <name evidence="11" type="ORF">I4X03_017305</name>
</gene>
<reference evidence="11 12" key="1">
    <citation type="submission" date="2021-01" db="EMBL/GenBank/DDBJ databases">
        <authorList>
            <person name="Ruan W."/>
            <person name="Khan S.A."/>
            <person name="Jeon C.O."/>
        </authorList>
    </citation>
    <scope>NUCLEOTIDE SEQUENCE [LARGE SCALE GENOMIC DNA]</scope>
    <source>
        <strain evidence="11 12">R798</strain>
    </source>
</reference>
<comment type="function">
    <text evidence="1 10">Controls the rotational direction of flagella during chemotaxis.</text>
</comment>
<name>A0ABS7SSV3_9BURK</name>
<comment type="caution">
    <text evidence="11">The sequence shown here is derived from an EMBL/GenBank/DDBJ whole genome shotgun (WGS) entry which is preliminary data.</text>
</comment>
<keyword evidence="4" id="KW-1003">Cell membrane</keyword>
<evidence type="ECO:0000313" key="11">
    <source>
        <dbReference type="EMBL" id="MBZ2209029.1"/>
    </source>
</evidence>
<evidence type="ECO:0000256" key="7">
    <source>
        <dbReference type="ARBA" id="ARBA00022779"/>
    </source>
</evidence>
<dbReference type="InterPro" id="IPR005503">
    <property type="entry name" value="FliL"/>
</dbReference>
<keyword evidence="6 10" id="KW-0812">Transmembrane</keyword>
<evidence type="ECO:0000256" key="5">
    <source>
        <dbReference type="ARBA" id="ARBA00022500"/>
    </source>
</evidence>
<evidence type="ECO:0000256" key="3">
    <source>
        <dbReference type="ARBA" id="ARBA00008281"/>
    </source>
</evidence>
<sequence>MKADPKADAAAVPKSSPKKLIIIIVVAVLVLIAGGGGAAWYFMQGGADGKAAVKEAAPAEPPVYVPLEKFVVNLQPEDGEQYLQIQFTLQVPTLEQVDLIKANMPKIQSRVLLLLSSKRASELNTPEGKRQLSSEIIAAVNEPFVDKGAPQLVSDVLYTSFIIQ</sequence>
<feature type="transmembrane region" description="Helical" evidence="10">
    <location>
        <begin position="20"/>
        <end position="43"/>
    </location>
</feature>
<keyword evidence="5 10" id="KW-0145">Chemotaxis</keyword>
<keyword evidence="11" id="KW-0966">Cell projection</keyword>
<comment type="subcellular location">
    <subcellularLocation>
        <location evidence="10">Cell inner membrane</location>
    </subcellularLocation>
    <subcellularLocation>
        <location evidence="2">Cell membrane</location>
        <topology evidence="2">Single-pass membrane protein</topology>
    </subcellularLocation>
</comment>
<evidence type="ECO:0000256" key="6">
    <source>
        <dbReference type="ARBA" id="ARBA00022692"/>
    </source>
</evidence>
<keyword evidence="7 10" id="KW-0283">Flagellar rotation</keyword>
<evidence type="ECO:0000256" key="4">
    <source>
        <dbReference type="ARBA" id="ARBA00022475"/>
    </source>
</evidence>
<accession>A0ABS7SSV3</accession>
<keyword evidence="12" id="KW-1185">Reference proteome</keyword>
<dbReference type="PANTHER" id="PTHR35091:SF2">
    <property type="entry name" value="FLAGELLAR PROTEIN FLIL"/>
    <property type="match status" value="1"/>
</dbReference>
<evidence type="ECO:0000313" key="12">
    <source>
        <dbReference type="Proteomes" id="UP000809349"/>
    </source>
</evidence>
<evidence type="ECO:0000256" key="9">
    <source>
        <dbReference type="ARBA" id="ARBA00023136"/>
    </source>
</evidence>
<organism evidence="11 12">
    <name type="scientific">Massilia soli</name>
    <dbReference type="NCBI Taxonomy" id="2792854"/>
    <lineage>
        <taxon>Bacteria</taxon>
        <taxon>Pseudomonadati</taxon>
        <taxon>Pseudomonadota</taxon>
        <taxon>Betaproteobacteria</taxon>
        <taxon>Burkholderiales</taxon>
        <taxon>Oxalobacteraceae</taxon>
        <taxon>Telluria group</taxon>
        <taxon>Massilia</taxon>
    </lineage>
</organism>
<dbReference type="EMBL" id="JAFBIL020000007">
    <property type="protein sequence ID" value="MBZ2209029.1"/>
    <property type="molecule type" value="Genomic_DNA"/>
</dbReference>
<keyword evidence="10" id="KW-0997">Cell inner membrane</keyword>